<name>A0A6P8NID4_GEOSA</name>
<feature type="domain" description="IRG-type G" evidence="5">
    <location>
        <begin position="45"/>
        <end position="227"/>
    </location>
</feature>
<accession>A0A6P8NID4</accession>
<dbReference type="FunFam" id="3.40.50.300:FF:000541">
    <property type="entry name" value="Immunity related GTPase M"/>
    <property type="match status" value="1"/>
</dbReference>
<comment type="similarity">
    <text evidence="1">Belongs to the TRAFAC class dynamin-like GTPase superfamily. IRG family.</text>
</comment>
<dbReference type="Pfam" id="PF05049">
    <property type="entry name" value="IIGP"/>
    <property type="match status" value="1"/>
</dbReference>
<dbReference type="GeneID" id="117348106"/>
<dbReference type="InterPro" id="IPR027417">
    <property type="entry name" value="P-loop_NTPase"/>
</dbReference>
<dbReference type="InterPro" id="IPR007743">
    <property type="entry name" value="Immunity-related_GTPase-like"/>
</dbReference>
<protein>
    <submittedName>
        <fullName evidence="7">Interferon-inducible GTPase 5-like</fullName>
    </submittedName>
</protein>
<dbReference type="GO" id="GO:0005525">
    <property type="term" value="F:GTP binding"/>
    <property type="evidence" value="ECO:0007669"/>
    <property type="project" value="UniProtKB-KW"/>
</dbReference>
<dbReference type="InParanoid" id="A0A6P8NID4"/>
<organism evidence="6 7">
    <name type="scientific">Geotrypetes seraphini</name>
    <name type="common">Gaboon caecilian</name>
    <name type="synonym">Caecilia seraphini</name>
    <dbReference type="NCBI Taxonomy" id="260995"/>
    <lineage>
        <taxon>Eukaryota</taxon>
        <taxon>Metazoa</taxon>
        <taxon>Chordata</taxon>
        <taxon>Craniata</taxon>
        <taxon>Vertebrata</taxon>
        <taxon>Euteleostomi</taxon>
        <taxon>Amphibia</taxon>
        <taxon>Gymnophiona</taxon>
        <taxon>Geotrypetes</taxon>
    </lineage>
</organism>
<dbReference type="KEGG" id="gsh:117348106"/>
<keyword evidence="3" id="KW-0378">Hydrolase</keyword>
<dbReference type="Gene3D" id="3.40.50.300">
    <property type="entry name" value="P-loop containing nucleotide triphosphate hydrolases"/>
    <property type="match status" value="1"/>
</dbReference>
<dbReference type="GO" id="GO:0003924">
    <property type="term" value="F:GTPase activity"/>
    <property type="evidence" value="ECO:0007669"/>
    <property type="project" value="TreeGrafter"/>
</dbReference>
<dbReference type="GO" id="GO:0016020">
    <property type="term" value="C:membrane"/>
    <property type="evidence" value="ECO:0007669"/>
    <property type="project" value="InterPro"/>
</dbReference>
<proteinExistence type="inferred from homology"/>
<evidence type="ECO:0000259" key="5">
    <source>
        <dbReference type="PROSITE" id="PS51716"/>
    </source>
</evidence>
<evidence type="ECO:0000313" key="6">
    <source>
        <dbReference type="Proteomes" id="UP000515159"/>
    </source>
</evidence>
<evidence type="ECO:0000256" key="1">
    <source>
        <dbReference type="ARBA" id="ARBA00005429"/>
    </source>
</evidence>
<dbReference type="OrthoDB" id="422720at2759"/>
<dbReference type="SUPFAM" id="SSF52540">
    <property type="entry name" value="P-loop containing nucleoside triphosphate hydrolases"/>
    <property type="match status" value="1"/>
</dbReference>
<dbReference type="PANTHER" id="PTHR32341:SF17">
    <property type="entry name" value="IRG-TYPE G DOMAIN-CONTAINING PROTEIN"/>
    <property type="match status" value="1"/>
</dbReference>
<dbReference type="AlphaFoldDB" id="A0A6P8NID4"/>
<keyword evidence="2" id="KW-0547">Nucleotide-binding</keyword>
<evidence type="ECO:0000256" key="2">
    <source>
        <dbReference type="ARBA" id="ARBA00022741"/>
    </source>
</evidence>
<keyword evidence="6" id="KW-1185">Reference proteome</keyword>
<reference evidence="7" key="1">
    <citation type="submission" date="2025-08" db="UniProtKB">
        <authorList>
            <consortium name="RefSeq"/>
        </authorList>
    </citation>
    <scope>IDENTIFICATION</scope>
</reference>
<gene>
    <name evidence="7" type="primary">LOC117348106</name>
</gene>
<keyword evidence="4" id="KW-0342">GTP-binding</keyword>
<dbReference type="RefSeq" id="XP_033775697.1">
    <property type="nucleotide sequence ID" value="XM_033919806.1"/>
</dbReference>
<evidence type="ECO:0000256" key="3">
    <source>
        <dbReference type="ARBA" id="ARBA00022801"/>
    </source>
</evidence>
<dbReference type="PANTHER" id="PTHR32341">
    <property type="entry name" value="INTERFERON-INDUCIBLE GTPASE"/>
    <property type="match status" value="1"/>
</dbReference>
<evidence type="ECO:0000313" key="7">
    <source>
        <dbReference type="RefSeq" id="XP_033775697.1"/>
    </source>
</evidence>
<dbReference type="PROSITE" id="PS51716">
    <property type="entry name" value="G_IRG"/>
    <property type="match status" value="1"/>
</dbReference>
<evidence type="ECO:0000256" key="4">
    <source>
        <dbReference type="ARBA" id="ARBA00023134"/>
    </source>
</evidence>
<sequence>MAVTEPSTAYGMLPQLSDVMDLIETGDITAAASKIMKTWESVESAQLNIAITGAVRSGKSTFVNAIRDLGDKEEGSAVTGVKETTVTPTPHFHPKNPNITFWDLPRIGSRNFQAQEYLEQVNFEQYDFFIIIASGRFKSSHAELARAIQKKGKKFYFVRTKVDADLRLSKRYCKCTFNERKILNRIKKKCIKSLEKKGVGSPEVFLISSRELKKYDFQQLVETLEPELPTIKRQVFLLYLPNISAAVLAKKKEILQGHIWKLALVSCAGAVIPVPGLSVVCDVNVLVKPLSNYREAFGLDEKSLAKLAKKINKPIHSLKAVIKSPVAHEMSANIIKELLSKAEGGRLKKLGYWVLSYVPMVGTLATATISFNTTYNMLQSILNDLENDAQNVLCMIRKGEKFDLSLD</sequence>
<dbReference type="Proteomes" id="UP000515159">
    <property type="component" value="Chromosome 14"/>
</dbReference>
<dbReference type="InterPro" id="IPR051515">
    <property type="entry name" value="IRG"/>
</dbReference>
<dbReference type="InterPro" id="IPR030385">
    <property type="entry name" value="G_IRG_dom"/>
</dbReference>